<dbReference type="InterPro" id="IPR002052">
    <property type="entry name" value="DNA_methylase_N6_adenine_CS"/>
</dbReference>
<gene>
    <name evidence="5" type="ORF">LCGC14_1472400</name>
</gene>
<protein>
    <recommendedName>
        <fullName evidence="4">DNA methylase N-4/N-6 domain-containing protein</fullName>
    </recommendedName>
</protein>
<dbReference type="PRINTS" id="PR00508">
    <property type="entry name" value="S21N4MTFRASE"/>
</dbReference>
<evidence type="ECO:0000259" key="4">
    <source>
        <dbReference type="Pfam" id="PF01555"/>
    </source>
</evidence>
<dbReference type="PANTHER" id="PTHR13370:SF3">
    <property type="entry name" value="TRNA (GUANINE(10)-N2)-METHYLTRANSFERASE HOMOLOG"/>
    <property type="match status" value="1"/>
</dbReference>
<dbReference type="EMBL" id="LAZR01010370">
    <property type="protein sequence ID" value="KKM67314.1"/>
    <property type="molecule type" value="Genomic_DNA"/>
</dbReference>
<dbReference type="AlphaFoldDB" id="A0A0F9JBZ8"/>
<evidence type="ECO:0000256" key="1">
    <source>
        <dbReference type="ARBA" id="ARBA00006594"/>
    </source>
</evidence>
<dbReference type="GO" id="GO:0003677">
    <property type="term" value="F:DNA binding"/>
    <property type="evidence" value="ECO:0007669"/>
    <property type="project" value="InterPro"/>
</dbReference>
<feature type="domain" description="DNA methylase N-4/N-6" evidence="4">
    <location>
        <begin position="150"/>
        <end position="213"/>
    </location>
</feature>
<dbReference type="SUPFAM" id="SSF53335">
    <property type="entry name" value="S-adenosyl-L-methionine-dependent methyltransferases"/>
    <property type="match status" value="1"/>
</dbReference>
<name>A0A0F9JBZ8_9ZZZZ</name>
<keyword evidence="3" id="KW-0808">Transferase</keyword>
<evidence type="ECO:0000313" key="5">
    <source>
        <dbReference type="EMBL" id="KKM67314.1"/>
    </source>
</evidence>
<dbReference type="GO" id="GO:0005737">
    <property type="term" value="C:cytoplasm"/>
    <property type="evidence" value="ECO:0007669"/>
    <property type="project" value="TreeGrafter"/>
</dbReference>
<evidence type="ECO:0000256" key="2">
    <source>
        <dbReference type="ARBA" id="ARBA00022603"/>
    </source>
</evidence>
<dbReference type="PROSITE" id="PS00092">
    <property type="entry name" value="N6_MTASE"/>
    <property type="match status" value="1"/>
</dbReference>
<dbReference type="GO" id="GO:0008170">
    <property type="term" value="F:N-methyltransferase activity"/>
    <property type="evidence" value="ECO:0007669"/>
    <property type="project" value="InterPro"/>
</dbReference>
<comment type="caution">
    <text evidence="5">The sequence shown here is derived from an EMBL/GenBank/DDBJ whole genome shotgun (WGS) entry which is preliminary data.</text>
</comment>
<dbReference type="PANTHER" id="PTHR13370">
    <property type="entry name" value="RNA METHYLASE-RELATED"/>
    <property type="match status" value="1"/>
</dbReference>
<comment type="similarity">
    <text evidence="1">Belongs to the N(4)/N(6)-methyltransferase family.</text>
</comment>
<reference evidence="5" key="1">
    <citation type="journal article" date="2015" name="Nature">
        <title>Complex archaea that bridge the gap between prokaryotes and eukaryotes.</title>
        <authorList>
            <person name="Spang A."/>
            <person name="Saw J.H."/>
            <person name="Jorgensen S.L."/>
            <person name="Zaremba-Niedzwiedzka K."/>
            <person name="Martijn J."/>
            <person name="Lind A.E."/>
            <person name="van Eijk R."/>
            <person name="Schleper C."/>
            <person name="Guy L."/>
            <person name="Ettema T.J."/>
        </authorList>
    </citation>
    <scope>NUCLEOTIDE SEQUENCE</scope>
</reference>
<sequence length="242" mass="26461">MRPSPSSGVCGALGVSDPVRIGDATLYLGDCLEILPTLGKVDAVVTDPPYGIGLDYEGKTDDSLSNAAPRIIEMVKAAESIGAIVLTTVGLFAVELALYQQYPPKWRLCWRKGITSRPSPVGFTDWEPIFVYGQSVHRHAHDLFTVVPERMGSNGHPVPKPIGWATWLVSRFTKYGEIACDPFMGSGTTGVACAKLGRKFIGIEIEPKYFDIACERIQKAYDQPDFFIEPPAKPIQAKMDVD</sequence>
<dbReference type="InterPro" id="IPR002941">
    <property type="entry name" value="DNA_methylase_N4/N6"/>
</dbReference>
<proteinExistence type="inferred from homology"/>
<organism evidence="5">
    <name type="scientific">marine sediment metagenome</name>
    <dbReference type="NCBI Taxonomy" id="412755"/>
    <lineage>
        <taxon>unclassified sequences</taxon>
        <taxon>metagenomes</taxon>
        <taxon>ecological metagenomes</taxon>
    </lineage>
</organism>
<evidence type="ECO:0000256" key="3">
    <source>
        <dbReference type="ARBA" id="ARBA00022679"/>
    </source>
</evidence>
<dbReference type="GO" id="GO:0032259">
    <property type="term" value="P:methylation"/>
    <property type="evidence" value="ECO:0007669"/>
    <property type="project" value="UniProtKB-KW"/>
</dbReference>
<dbReference type="InterPro" id="IPR029063">
    <property type="entry name" value="SAM-dependent_MTases_sf"/>
</dbReference>
<dbReference type="Gene3D" id="3.40.50.150">
    <property type="entry name" value="Vaccinia Virus protein VP39"/>
    <property type="match status" value="1"/>
</dbReference>
<accession>A0A0F9JBZ8</accession>
<dbReference type="InterPro" id="IPR001091">
    <property type="entry name" value="RM_Methyltransferase"/>
</dbReference>
<keyword evidence="2" id="KW-0489">Methyltransferase</keyword>
<dbReference type="Pfam" id="PF01555">
    <property type="entry name" value="N6_N4_Mtase"/>
    <property type="match status" value="1"/>
</dbReference>